<feature type="transmembrane region" description="Helical" evidence="1">
    <location>
        <begin position="12"/>
        <end position="36"/>
    </location>
</feature>
<keyword evidence="1" id="KW-0812">Transmembrane</keyword>
<dbReference type="OrthoDB" id="2941641at2"/>
<reference evidence="3" key="1">
    <citation type="submission" date="2016-11" db="EMBL/GenBank/DDBJ databases">
        <authorList>
            <person name="Varghese N."/>
            <person name="Submissions S."/>
        </authorList>
    </citation>
    <scope>NUCLEOTIDE SEQUENCE [LARGE SCALE GENOMIC DNA]</scope>
    <source>
        <strain evidence="3">DSM 14826</strain>
    </source>
</reference>
<name>A0A1M6MLE3_9FIRM</name>
<dbReference type="AlphaFoldDB" id="A0A1M6MLE3"/>
<evidence type="ECO:0000256" key="1">
    <source>
        <dbReference type="SAM" id="Phobius"/>
    </source>
</evidence>
<dbReference type="Proteomes" id="UP000243547">
    <property type="component" value="Unassembled WGS sequence"/>
</dbReference>
<keyword evidence="1" id="KW-0472">Membrane</keyword>
<gene>
    <name evidence="2" type="ORF">SAMN02745227_00832</name>
</gene>
<keyword evidence="1" id="KW-1133">Transmembrane helix</keyword>
<keyword evidence="3" id="KW-1185">Reference proteome</keyword>
<dbReference type="EMBL" id="FRAI01000007">
    <property type="protein sequence ID" value="SHJ84315.1"/>
    <property type="molecule type" value="Genomic_DNA"/>
</dbReference>
<evidence type="ECO:0000313" key="2">
    <source>
        <dbReference type="EMBL" id="SHJ84315.1"/>
    </source>
</evidence>
<dbReference type="SUPFAM" id="SSF69322">
    <property type="entry name" value="Tricorn protease domain 2"/>
    <property type="match status" value="1"/>
</dbReference>
<accession>A0A1M6MLE3</accession>
<protein>
    <submittedName>
        <fullName evidence="2">Uncharacterized protein</fullName>
    </submittedName>
</protein>
<dbReference type="STRING" id="1120989.SAMN02745227_00832"/>
<proteinExistence type="predicted"/>
<evidence type="ECO:0000313" key="3">
    <source>
        <dbReference type="Proteomes" id="UP000243547"/>
    </source>
</evidence>
<organism evidence="2 3">
    <name type="scientific">Anaerobranca californiensis DSM 14826</name>
    <dbReference type="NCBI Taxonomy" id="1120989"/>
    <lineage>
        <taxon>Bacteria</taxon>
        <taxon>Bacillati</taxon>
        <taxon>Bacillota</taxon>
        <taxon>Clostridia</taxon>
        <taxon>Eubacteriales</taxon>
        <taxon>Proteinivoracaceae</taxon>
        <taxon>Anaerobranca</taxon>
    </lineage>
</organism>
<sequence>MKKYKKEIGFVVFLILITLYILGGSISYKGLFFYYIGNEEKAIESFLPYAKEGKGSRVNVEKLINLYQRQGKYQELFSLLPNIAFYPKYHKSIVDFLLDHSSIPQGEMEIKILPPVLTQIFNLPPLSLKTYFLDQFDKEILRIATYIDDPSLYKLYRRAIFLSSNGNFSSKNITKFPIDEIDELEIAYQFSKGNLYLESVPEHLENFYNHHLYSWLYEVGTSTRHSSNLSDDVLENFKTYFNSLNERDKNTFLKIFFHNNNIPYLHNYLPDLPQVKLLTAARYLENLSQRKEGLAILEDLSQNERYRLIADSLKNKFYIDFDNFAISFDDFLFCPTKLIDSNYSSYHYWSFDFQKEKHMKVYSPSYEIYNISFPWLKWSPKGDYVIMIDGYNSLTLFKYTSPKVAKSSYTIEYEDLLIPSFKHESIFQELLVLNNVSLYPLYPFDSYGWLSENEFYYTSIEDNGVYIFDIKTGSKKLGDIPFEDNGKLQSGNFHYYFKEIPVEENLSIHILYRKNLMTGKEEELPFFSFKRDF</sequence>
<dbReference type="RefSeq" id="WP_072906555.1">
    <property type="nucleotide sequence ID" value="NZ_FRAI01000007.1"/>
</dbReference>